<gene>
    <name evidence="2" type="ORF">SAMN05216605_109120</name>
</gene>
<proteinExistence type="predicted"/>
<accession>A0A1G8GF11</accession>
<dbReference type="InterPro" id="IPR001155">
    <property type="entry name" value="OxRdtase_FMN_N"/>
</dbReference>
<dbReference type="GO" id="GO:0010181">
    <property type="term" value="F:FMN binding"/>
    <property type="evidence" value="ECO:0007669"/>
    <property type="project" value="InterPro"/>
</dbReference>
<dbReference type="PANTHER" id="PTHR22893">
    <property type="entry name" value="NADH OXIDOREDUCTASE-RELATED"/>
    <property type="match status" value="1"/>
</dbReference>
<dbReference type="InterPro" id="IPR045247">
    <property type="entry name" value="Oye-like"/>
</dbReference>
<organism evidence="2 3">
    <name type="scientific">Pseudomonas abietaniphila</name>
    <dbReference type="NCBI Taxonomy" id="89065"/>
    <lineage>
        <taxon>Bacteria</taxon>
        <taxon>Pseudomonadati</taxon>
        <taxon>Pseudomonadota</taxon>
        <taxon>Gammaproteobacteria</taxon>
        <taxon>Pseudomonadales</taxon>
        <taxon>Pseudomonadaceae</taxon>
        <taxon>Pseudomonas</taxon>
    </lineage>
</organism>
<dbReference type="EMBL" id="FNCO01000009">
    <property type="protein sequence ID" value="SDH92982.1"/>
    <property type="molecule type" value="Genomic_DNA"/>
</dbReference>
<dbReference type="AlphaFoldDB" id="A0A1G8GF11"/>
<dbReference type="Gene3D" id="3.20.20.70">
    <property type="entry name" value="Aldolase class I"/>
    <property type="match status" value="1"/>
</dbReference>
<name>A0A1G8GF11_9PSED</name>
<dbReference type="STRING" id="89065.SAMN05216605_109120"/>
<feature type="domain" description="NADH:flavin oxidoreductase/NADH oxidase N-terminal" evidence="1">
    <location>
        <begin position="10"/>
        <end position="67"/>
    </location>
</feature>
<evidence type="ECO:0000313" key="3">
    <source>
        <dbReference type="Proteomes" id="UP000182894"/>
    </source>
</evidence>
<dbReference type="SUPFAM" id="SSF51395">
    <property type="entry name" value="FMN-linked oxidoreductases"/>
    <property type="match status" value="1"/>
</dbReference>
<sequence length="93" mass="10289">MDAHAAPVAVQYLRTLFKGPIIAAGGFDRKSAEAIVAEGHADMVAFGRHFISNPDLPRRLREDLPLNAYDRNSFYGGDERGYTDYPFASVSQK</sequence>
<evidence type="ECO:0000259" key="1">
    <source>
        <dbReference type="Pfam" id="PF00724"/>
    </source>
</evidence>
<evidence type="ECO:0000313" key="2">
    <source>
        <dbReference type="EMBL" id="SDH92982.1"/>
    </source>
</evidence>
<protein>
    <submittedName>
        <fullName evidence="2">N-ethylmaleimide reductase</fullName>
    </submittedName>
</protein>
<reference evidence="3" key="1">
    <citation type="submission" date="2016-10" db="EMBL/GenBank/DDBJ databases">
        <authorList>
            <person name="Varghese N."/>
            <person name="Submissions S."/>
        </authorList>
    </citation>
    <scope>NUCLEOTIDE SEQUENCE [LARGE SCALE GENOMIC DNA]</scope>
    <source>
        <strain evidence="3">ATCC 700689</strain>
    </source>
</reference>
<dbReference type="GO" id="GO:0016491">
    <property type="term" value="F:oxidoreductase activity"/>
    <property type="evidence" value="ECO:0007669"/>
    <property type="project" value="InterPro"/>
</dbReference>
<dbReference type="PANTHER" id="PTHR22893:SF91">
    <property type="entry name" value="NADPH DEHYDROGENASE 2-RELATED"/>
    <property type="match status" value="1"/>
</dbReference>
<dbReference type="Proteomes" id="UP000182894">
    <property type="component" value="Unassembled WGS sequence"/>
</dbReference>
<dbReference type="InterPro" id="IPR013785">
    <property type="entry name" value="Aldolase_TIM"/>
</dbReference>
<dbReference type="Pfam" id="PF00724">
    <property type="entry name" value="Oxidored_FMN"/>
    <property type="match status" value="1"/>
</dbReference>
<keyword evidence="3" id="KW-1185">Reference proteome</keyword>